<dbReference type="AlphaFoldDB" id="A0A271KR64"/>
<sequence length="74" mass="8455">MSQSRACDDTPYSELRESNEFGFLKYRIVDTDPDGSSLDDEVNHLQTELFNIAESSRCAVEADIREVSGHQRSW</sequence>
<evidence type="ECO:0000313" key="1">
    <source>
        <dbReference type="EMBL" id="PAP97455.1"/>
    </source>
</evidence>
<proteinExistence type="predicted"/>
<reference evidence="1 2" key="1">
    <citation type="submission" date="2017-08" db="EMBL/GenBank/DDBJ databases">
        <title>Mesorhizobium wenxinae sp. nov., a novel rhizobial species isolated from root nodules of chickpea (Cicer arietinum L.).</title>
        <authorList>
            <person name="Zhang J."/>
        </authorList>
    </citation>
    <scope>NUCLEOTIDE SEQUENCE [LARGE SCALE GENOMIC DNA]</scope>
    <source>
        <strain evidence="2">WYCCWR 10019</strain>
    </source>
</reference>
<keyword evidence="2" id="KW-1185">Reference proteome</keyword>
<protein>
    <submittedName>
        <fullName evidence="1">Uncharacterized protein</fullName>
    </submittedName>
</protein>
<dbReference type="EMBL" id="NPKH01000001">
    <property type="protein sequence ID" value="PAP97455.1"/>
    <property type="molecule type" value="Genomic_DNA"/>
</dbReference>
<accession>A0A271KR64</accession>
<organism evidence="1 2">
    <name type="scientific">Mesorhizobium wenxiniae</name>
    <dbReference type="NCBI Taxonomy" id="2014805"/>
    <lineage>
        <taxon>Bacteria</taxon>
        <taxon>Pseudomonadati</taxon>
        <taxon>Pseudomonadota</taxon>
        <taxon>Alphaproteobacteria</taxon>
        <taxon>Hyphomicrobiales</taxon>
        <taxon>Phyllobacteriaceae</taxon>
        <taxon>Mesorhizobium</taxon>
    </lineage>
</organism>
<name>A0A271KR64_9HYPH</name>
<comment type="caution">
    <text evidence="1">The sequence shown here is derived from an EMBL/GenBank/DDBJ whole genome shotgun (WGS) entry which is preliminary data.</text>
</comment>
<evidence type="ECO:0000313" key="2">
    <source>
        <dbReference type="Proteomes" id="UP000215931"/>
    </source>
</evidence>
<dbReference type="Proteomes" id="UP000215931">
    <property type="component" value="Unassembled WGS sequence"/>
</dbReference>
<gene>
    <name evidence="1" type="ORF">CIT31_00890</name>
</gene>